<evidence type="ECO:0000256" key="10">
    <source>
        <dbReference type="PIRNR" id="PIRNR006268"/>
    </source>
</evidence>
<dbReference type="AlphaFoldDB" id="A0A3D3RFC3"/>
<evidence type="ECO:0000256" key="7">
    <source>
        <dbReference type="ARBA" id="ARBA00022842"/>
    </source>
</evidence>
<keyword evidence="3 10" id="KW-0285">Flavoprotein</keyword>
<name>A0A3D3RFC3_9PLAN</name>
<dbReference type="Pfam" id="PF02424">
    <property type="entry name" value="ApbE"/>
    <property type="match status" value="1"/>
</dbReference>
<dbReference type="GO" id="GO:0016740">
    <property type="term" value="F:transferase activity"/>
    <property type="evidence" value="ECO:0007669"/>
    <property type="project" value="UniProtKB-UniRule"/>
</dbReference>
<dbReference type="EMBL" id="DQAY01000154">
    <property type="protein sequence ID" value="HCO26310.1"/>
    <property type="molecule type" value="Genomic_DNA"/>
</dbReference>
<comment type="cofactor">
    <cofactor evidence="11">
        <name>Mg(2+)</name>
        <dbReference type="ChEBI" id="CHEBI:18420"/>
    </cofactor>
    <cofactor evidence="11">
        <name>Mn(2+)</name>
        <dbReference type="ChEBI" id="CHEBI:29035"/>
    </cofactor>
    <text evidence="11">Magnesium. Can also use manganese.</text>
</comment>
<evidence type="ECO:0000256" key="6">
    <source>
        <dbReference type="ARBA" id="ARBA00022827"/>
    </source>
</evidence>
<evidence type="ECO:0000256" key="9">
    <source>
        <dbReference type="ARBA" id="ARBA00048540"/>
    </source>
</evidence>
<keyword evidence="5 10" id="KW-0479">Metal-binding</keyword>
<evidence type="ECO:0000313" key="12">
    <source>
        <dbReference type="EMBL" id="HCO26310.1"/>
    </source>
</evidence>
<dbReference type="EC" id="2.7.1.180" evidence="1 10"/>
<dbReference type="Gene3D" id="3.10.520.10">
    <property type="entry name" value="ApbE-like domains"/>
    <property type="match status" value="1"/>
</dbReference>
<feature type="binding site" evidence="11">
    <location>
        <position position="293"/>
    </location>
    <ligand>
        <name>Mg(2+)</name>
        <dbReference type="ChEBI" id="CHEBI:18420"/>
    </ligand>
</feature>
<evidence type="ECO:0000256" key="8">
    <source>
        <dbReference type="ARBA" id="ARBA00031306"/>
    </source>
</evidence>
<evidence type="ECO:0000256" key="2">
    <source>
        <dbReference type="ARBA" id="ARBA00016337"/>
    </source>
</evidence>
<feature type="binding site" evidence="11">
    <location>
        <position position="289"/>
    </location>
    <ligand>
        <name>Mg(2+)</name>
        <dbReference type="ChEBI" id="CHEBI:18420"/>
    </ligand>
</feature>
<gene>
    <name evidence="12" type="ORF">DIT97_26055</name>
</gene>
<proteinExistence type="inferred from homology"/>
<feature type="binding site" evidence="11">
    <location>
        <position position="176"/>
    </location>
    <ligand>
        <name>Mg(2+)</name>
        <dbReference type="ChEBI" id="CHEBI:18420"/>
    </ligand>
</feature>
<sequence length="343" mass="37668">MSYIFQTCLLLSTLSGNQQCTDSEILSRYEFQEVHMGVQWRIVLYATDKPIANNAAQNAFQRVKELNKLLSDYDPESELNKLCRLSGPGKPTPVSPPLFAVLKRSQALSLETEGAFDVTISPVVRLWRRARRQNKMPGSTRLAEARAKVGYQFLKLSEQNRTVELLKDDMRLDLGGIAKGYAADVALQVLKAHGIKRAMIDASGDLVLGDSPPDSCGWKIGISSSDAPQAKIDRFLYLHNMAVATSGDALQHVVIDGKRYSHIVNPHTGLGLTDQSRVTVIAPNGMTADSLASAVSVLGPDKGIKLLNQKPGTACLILRHENGKMKSYESSCFSRYELKPNQP</sequence>
<organism evidence="12 13">
    <name type="scientific">Gimesia maris</name>
    <dbReference type="NCBI Taxonomy" id="122"/>
    <lineage>
        <taxon>Bacteria</taxon>
        <taxon>Pseudomonadati</taxon>
        <taxon>Planctomycetota</taxon>
        <taxon>Planctomycetia</taxon>
        <taxon>Planctomycetales</taxon>
        <taxon>Planctomycetaceae</taxon>
        <taxon>Gimesia</taxon>
    </lineage>
</organism>
<evidence type="ECO:0000256" key="11">
    <source>
        <dbReference type="PIRSR" id="PIRSR006268-2"/>
    </source>
</evidence>
<dbReference type="Proteomes" id="UP000263642">
    <property type="component" value="Unassembled WGS sequence"/>
</dbReference>
<comment type="catalytic activity">
    <reaction evidence="9 10">
        <text>L-threonyl-[protein] + FAD = FMN-L-threonyl-[protein] + AMP + H(+)</text>
        <dbReference type="Rhea" id="RHEA:36847"/>
        <dbReference type="Rhea" id="RHEA-COMP:11060"/>
        <dbReference type="Rhea" id="RHEA-COMP:11061"/>
        <dbReference type="ChEBI" id="CHEBI:15378"/>
        <dbReference type="ChEBI" id="CHEBI:30013"/>
        <dbReference type="ChEBI" id="CHEBI:57692"/>
        <dbReference type="ChEBI" id="CHEBI:74257"/>
        <dbReference type="ChEBI" id="CHEBI:456215"/>
        <dbReference type="EC" id="2.7.1.180"/>
    </reaction>
</comment>
<keyword evidence="4 10" id="KW-0808">Transferase</keyword>
<keyword evidence="6 10" id="KW-0274">FAD</keyword>
<dbReference type="PANTHER" id="PTHR30040">
    <property type="entry name" value="THIAMINE BIOSYNTHESIS LIPOPROTEIN APBE"/>
    <property type="match status" value="1"/>
</dbReference>
<evidence type="ECO:0000256" key="3">
    <source>
        <dbReference type="ARBA" id="ARBA00022630"/>
    </source>
</evidence>
<reference evidence="12 13" key="1">
    <citation type="journal article" date="2018" name="Nat. Biotechnol.">
        <title>A standardized bacterial taxonomy based on genome phylogeny substantially revises the tree of life.</title>
        <authorList>
            <person name="Parks D.H."/>
            <person name="Chuvochina M."/>
            <person name="Waite D.W."/>
            <person name="Rinke C."/>
            <person name="Skarshewski A."/>
            <person name="Chaumeil P.A."/>
            <person name="Hugenholtz P."/>
        </authorList>
    </citation>
    <scope>NUCLEOTIDE SEQUENCE [LARGE SCALE GENOMIC DNA]</scope>
    <source>
        <strain evidence="12">UBA9375</strain>
    </source>
</reference>
<accession>A0A3D3RFC3</accession>
<dbReference type="InterPro" id="IPR024932">
    <property type="entry name" value="ApbE"/>
</dbReference>
<dbReference type="PANTHER" id="PTHR30040:SF2">
    <property type="entry name" value="FAD:PROTEIN FMN TRANSFERASE"/>
    <property type="match status" value="1"/>
</dbReference>
<comment type="caution">
    <text evidence="12">The sequence shown here is derived from an EMBL/GenBank/DDBJ whole genome shotgun (WGS) entry which is preliminary data.</text>
</comment>
<dbReference type="PIRSF" id="PIRSF006268">
    <property type="entry name" value="ApbE"/>
    <property type="match status" value="1"/>
</dbReference>
<dbReference type="InterPro" id="IPR003374">
    <property type="entry name" value="ApbE-like_sf"/>
</dbReference>
<evidence type="ECO:0000313" key="13">
    <source>
        <dbReference type="Proteomes" id="UP000263642"/>
    </source>
</evidence>
<comment type="similarity">
    <text evidence="10">Belongs to the ApbE family.</text>
</comment>
<dbReference type="GO" id="GO:0046872">
    <property type="term" value="F:metal ion binding"/>
    <property type="evidence" value="ECO:0007669"/>
    <property type="project" value="UniProtKB-UniRule"/>
</dbReference>
<evidence type="ECO:0000256" key="5">
    <source>
        <dbReference type="ARBA" id="ARBA00022723"/>
    </source>
</evidence>
<evidence type="ECO:0000256" key="4">
    <source>
        <dbReference type="ARBA" id="ARBA00022679"/>
    </source>
</evidence>
<keyword evidence="7 10" id="KW-0460">Magnesium</keyword>
<protein>
    <recommendedName>
        <fullName evidence="2 10">FAD:protein FMN transferase</fullName>
        <ecNumber evidence="1 10">2.7.1.180</ecNumber>
    </recommendedName>
    <alternativeName>
        <fullName evidence="8 10">Flavin transferase</fullName>
    </alternativeName>
</protein>
<dbReference type="SUPFAM" id="SSF143631">
    <property type="entry name" value="ApbE-like"/>
    <property type="match status" value="1"/>
</dbReference>
<evidence type="ECO:0000256" key="1">
    <source>
        <dbReference type="ARBA" id="ARBA00011955"/>
    </source>
</evidence>